<dbReference type="SUPFAM" id="SSF88659">
    <property type="entry name" value="Sigma3 and sigma4 domains of RNA polymerase sigma factors"/>
    <property type="match status" value="1"/>
</dbReference>
<dbReference type="Gene3D" id="1.10.1740.10">
    <property type="match status" value="1"/>
</dbReference>
<comment type="similarity">
    <text evidence="1">Belongs to the sigma-70 factor family. ECF subfamily.</text>
</comment>
<dbReference type="Pfam" id="PF22029">
    <property type="entry name" value="PhyR_sigma2"/>
    <property type="match status" value="1"/>
</dbReference>
<feature type="domain" description="PhyR sigma2" evidence="6">
    <location>
        <begin position="18"/>
        <end position="68"/>
    </location>
</feature>
<dbReference type="SUPFAM" id="SSF88946">
    <property type="entry name" value="Sigma2 domain of RNA polymerase sigma factors"/>
    <property type="match status" value="1"/>
</dbReference>
<evidence type="ECO:0000256" key="3">
    <source>
        <dbReference type="ARBA" id="ARBA00023082"/>
    </source>
</evidence>
<dbReference type="PANTHER" id="PTHR43133">
    <property type="entry name" value="RNA POLYMERASE ECF-TYPE SIGMA FACTO"/>
    <property type="match status" value="1"/>
</dbReference>
<evidence type="ECO:0000313" key="7">
    <source>
        <dbReference type="EMBL" id="TRD10917.1"/>
    </source>
</evidence>
<feature type="domain" description="RNA polymerase sigma factor 70 region 4 type 2" evidence="5">
    <location>
        <begin position="113"/>
        <end position="162"/>
    </location>
</feature>
<reference evidence="7 8" key="1">
    <citation type="submission" date="2019-06" db="EMBL/GenBank/DDBJ databases">
        <title>Erythrobacter insulae sp. nov., isolated from a tidal flat.</title>
        <authorList>
            <person name="Yoon J.-H."/>
        </authorList>
    </citation>
    <scope>NUCLEOTIDE SEQUENCE [LARGE SCALE GENOMIC DNA]</scope>
    <source>
        <strain evidence="7 8">JBTF-M21</strain>
    </source>
</reference>
<keyword evidence="4" id="KW-0804">Transcription</keyword>
<dbReference type="InterPro" id="IPR036388">
    <property type="entry name" value="WH-like_DNA-bd_sf"/>
</dbReference>
<dbReference type="InterPro" id="IPR014284">
    <property type="entry name" value="RNA_pol_sigma-70_dom"/>
</dbReference>
<dbReference type="Gene3D" id="1.10.10.10">
    <property type="entry name" value="Winged helix-like DNA-binding domain superfamily/Winged helix DNA-binding domain"/>
    <property type="match status" value="1"/>
</dbReference>
<dbReference type="InterPro" id="IPR039425">
    <property type="entry name" value="RNA_pol_sigma-70-like"/>
</dbReference>
<dbReference type="GO" id="GO:0016987">
    <property type="term" value="F:sigma factor activity"/>
    <property type="evidence" value="ECO:0007669"/>
    <property type="project" value="UniProtKB-KW"/>
</dbReference>
<keyword evidence="2" id="KW-0805">Transcription regulation</keyword>
<dbReference type="InterPro" id="IPR053866">
    <property type="entry name" value="PhyR_sigma2"/>
</dbReference>
<name>A0A547P9Z0_9SPHN</name>
<evidence type="ECO:0000256" key="4">
    <source>
        <dbReference type="ARBA" id="ARBA00023163"/>
    </source>
</evidence>
<dbReference type="RefSeq" id="WP_142787179.1">
    <property type="nucleotide sequence ID" value="NZ_VHJK01000001.1"/>
</dbReference>
<evidence type="ECO:0000256" key="2">
    <source>
        <dbReference type="ARBA" id="ARBA00023015"/>
    </source>
</evidence>
<evidence type="ECO:0000313" key="8">
    <source>
        <dbReference type="Proteomes" id="UP000316343"/>
    </source>
</evidence>
<dbReference type="CDD" id="cd06171">
    <property type="entry name" value="Sigma70_r4"/>
    <property type="match status" value="1"/>
</dbReference>
<dbReference type="Proteomes" id="UP000316343">
    <property type="component" value="Unassembled WGS sequence"/>
</dbReference>
<dbReference type="InterPro" id="IPR013249">
    <property type="entry name" value="RNA_pol_sigma70_r4_t2"/>
</dbReference>
<evidence type="ECO:0000259" key="6">
    <source>
        <dbReference type="Pfam" id="PF22029"/>
    </source>
</evidence>
<keyword evidence="8" id="KW-1185">Reference proteome</keyword>
<dbReference type="InterPro" id="IPR013325">
    <property type="entry name" value="RNA_pol_sigma_r2"/>
</dbReference>
<keyword evidence="3" id="KW-0731">Sigma factor</keyword>
<sequence>MTGDGTTGHGDLRQQIIHVLPRLRRFCLALTRRQEIADDLCQSTVERALSRAEQFLPGSKLDSWMYKIAQNIWIDEGRKAQTRGVHVEMDEAFGVVGADGVQVLEGRSDLALARSALAALPEDQRVLITLVVLDGMSYKDAAEMLEIPIGTVMSRIARARRSIDKQVNGEMAQ</sequence>
<evidence type="ECO:0000256" key="1">
    <source>
        <dbReference type="ARBA" id="ARBA00010641"/>
    </source>
</evidence>
<protein>
    <submittedName>
        <fullName evidence="7">RNA polymerase sigma factor</fullName>
    </submittedName>
</protein>
<dbReference type="EMBL" id="VHJK01000001">
    <property type="protein sequence ID" value="TRD10917.1"/>
    <property type="molecule type" value="Genomic_DNA"/>
</dbReference>
<dbReference type="GO" id="GO:0006352">
    <property type="term" value="P:DNA-templated transcription initiation"/>
    <property type="evidence" value="ECO:0007669"/>
    <property type="project" value="InterPro"/>
</dbReference>
<dbReference type="NCBIfam" id="TIGR02937">
    <property type="entry name" value="sigma70-ECF"/>
    <property type="match status" value="1"/>
</dbReference>
<evidence type="ECO:0000259" key="5">
    <source>
        <dbReference type="Pfam" id="PF08281"/>
    </source>
</evidence>
<comment type="caution">
    <text evidence="7">The sequence shown here is derived from an EMBL/GenBank/DDBJ whole genome shotgun (WGS) entry which is preliminary data.</text>
</comment>
<dbReference type="GO" id="GO:0003677">
    <property type="term" value="F:DNA binding"/>
    <property type="evidence" value="ECO:0007669"/>
    <property type="project" value="InterPro"/>
</dbReference>
<accession>A0A547P9Z0</accession>
<gene>
    <name evidence="7" type="ORF">FGU71_02945</name>
</gene>
<dbReference type="AlphaFoldDB" id="A0A547P9Z0"/>
<dbReference type="Pfam" id="PF08281">
    <property type="entry name" value="Sigma70_r4_2"/>
    <property type="match status" value="1"/>
</dbReference>
<dbReference type="OrthoDB" id="9797134at2"/>
<proteinExistence type="inferred from homology"/>
<dbReference type="PANTHER" id="PTHR43133:SF25">
    <property type="entry name" value="RNA POLYMERASE SIGMA FACTOR RFAY-RELATED"/>
    <property type="match status" value="1"/>
</dbReference>
<organism evidence="7 8">
    <name type="scientific">Erythrobacter insulae</name>
    <dbReference type="NCBI Taxonomy" id="2584124"/>
    <lineage>
        <taxon>Bacteria</taxon>
        <taxon>Pseudomonadati</taxon>
        <taxon>Pseudomonadota</taxon>
        <taxon>Alphaproteobacteria</taxon>
        <taxon>Sphingomonadales</taxon>
        <taxon>Erythrobacteraceae</taxon>
        <taxon>Erythrobacter/Porphyrobacter group</taxon>
        <taxon>Erythrobacter</taxon>
    </lineage>
</organism>
<dbReference type="InterPro" id="IPR013324">
    <property type="entry name" value="RNA_pol_sigma_r3/r4-like"/>
</dbReference>